<feature type="domain" description="ABC transporter" evidence="9">
    <location>
        <begin position="317"/>
        <end position="560"/>
    </location>
</feature>
<organism evidence="10 11">
    <name type="scientific">Stella humosa</name>
    <dbReference type="NCBI Taxonomy" id="94"/>
    <lineage>
        <taxon>Bacteria</taxon>
        <taxon>Pseudomonadati</taxon>
        <taxon>Pseudomonadota</taxon>
        <taxon>Alphaproteobacteria</taxon>
        <taxon>Rhodospirillales</taxon>
        <taxon>Stellaceae</taxon>
        <taxon>Stella</taxon>
    </lineage>
</organism>
<keyword evidence="5 10" id="KW-0067">ATP-binding</keyword>
<keyword evidence="2" id="KW-1003">Cell membrane</keyword>
<dbReference type="EMBL" id="RJKX01000011">
    <property type="protein sequence ID" value="ROQ01835.1"/>
    <property type="molecule type" value="Genomic_DNA"/>
</dbReference>
<reference evidence="10 11" key="1">
    <citation type="submission" date="2018-11" db="EMBL/GenBank/DDBJ databases">
        <title>Genomic Encyclopedia of Type Strains, Phase IV (KMG-IV): sequencing the most valuable type-strain genomes for metagenomic binning, comparative biology and taxonomic classification.</title>
        <authorList>
            <person name="Goeker M."/>
        </authorList>
    </citation>
    <scope>NUCLEOTIDE SEQUENCE [LARGE SCALE GENOMIC DNA]</scope>
    <source>
        <strain evidence="10 11">DSM 5900</strain>
    </source>
</reference>
<name>A0A3N1MFC6_9PROT</name>
<keyword evidence="3 8" id="KW-0812">Transmembrane</keyword>
<feature type="transmembrane region" description="Helical" evidence="8">
    <location>
        <begin position="218"/>
        <end position="245"/>
    </location>
</feature>
<feature type="transmembrane region" description="Helical" evidence="8">
    <location>
        <begin position="37"/>
        <end position="55"/>
    </location>
</feature>
<dbReference type="CDD" id="cd03219">
    <property type="entry name" value="ABC_Mj1267_LivG_branched"/>
    <property type="match status" value="1"/>
</dbReference>
<keyword evidence="6 8" id="KW-1133">Transmembrane helix</keyword>
<dbReference type="OrthoDB" id="9805029at2"/>
<evidence type="ECO:0000259" key="9">
    <source>
        <dbReference type="PROSITE" id="PS50893"/>
    </source>
</evidence>
<dbReference type="GO" id="GO:0016887">
    <property type="term" value="F:ATP hydrolysis activity"/>
    <property type="evidence" value="ECO:0007669"/>
    <property type="project" value="InterPro"/>
</dbReference>
<dbReference type="PANTHER" id="PTHR30482">
    <property type="entry name" value="HIGH-AFFINITY BRANCHED-CHAIN AMINO ACID TRANSPORT SYSTEM PERMEASE"/>
    <property type="match status" value="1"/>
</dbReference>
<sequence length="563" mass="59702">MDYLLHILVMVALYAILAGSFNLLIGFSGLFALSHAAFFGVGAYTTAILTTGYGLPFPWPLLIGIGLAALVGLAIGLPALRVGGEYLVIITLALQIIAVAVMLNWTALTGGTQGIGGIPRIVVAGVALDTAGRFLPMAAGVAALSLWAAWRLGASPFGRALRAMRENEAAAQAVGKNVVAMKLIVFAVSAGIASVAGGLYAHYIAFVSAISFTIETTIYILAMVILGGTGNLAGSVLGAAILVVLPELLKFVDLPADIADKLRQVLYGVILIVMLRLRPEGLLPEHDAKRARVPPGLGEDGLGDLAPSAAADGKVTVEGRDLMKSFGGIVAVRDFSIDLQRGRIIGLIGPNGAGKTTAFNLLTGFLKPNAGTVRFRDAVISGRAPHDIVRAGMARSFQDLKLFRKMTVLDNVRVALPRQKGDGLFHVYFLPWIVRAEERANLGRAMAVLRFVGLEGQAGELAENLSYAEEKLLVIARLLATGAEVLLFDEPLSGLDPGTMEGIFPIIRRLAEQGKTICIIEHNLDVIRGLCDWAVFLDEGRKIAEGTPETLIADPVLAERYFK</sequence>
<proteinExistence type="predicted"/>
<dbReference type="InterPro" id="IPR003439">
    <property type="entry name" value="ABC_transporter-like_ATP-bd"/>
</dbReference>
<dbReference type="SMART" id="SM00382">
    <property type="entry name" value="AAA"/>
    <property type="match status" value="1"/>
</dbReference>
<evidence type="ECO:0000256" key="4">
    <source>
        <dbReference type="ARBA" id="ARBA00022741"/>
    </source>
</evidence>
<dbReference type="PROSITE" id="PS50893">
    <property type="entry name" value="ABC_TRANSPORTER_2"/>
    <property type="match status" value="1"/>
</dbReference>
<feature type="transmembrane region" description="Helical" evidence="8">
    <location>
        <begin position="87"/>
        <end position="107"/>
    </location>
</feature>
<dbReference type="GO" id="GO:0005524">
    <property type="term" value="F:ATP binding"/>
    <property type="evidence" value="ECO:0007669"/>
    <property type="project" value="UniProtKB-KW"/>
</dbReference>
<keyword evidence="11" id="KW-1185">Reference proteome</keyword>
<evidence type="ECO:0000256" key="1">
    <source>
        <dbReference type="ARBA" id="ARBA00004651"/>
    </source>
</evidence>
<feature type="transmembrane region" description="Helical" evidence="8">
    <location>
        <begin position="6"/>
        <end position="25"/>
    </location>
</feature>
<dbReference type="InterPro" id="IPR001851">
    <property type="entry name" value="ABC_transp_permease"/>
</dbReference>
<accession>A0A3N1MFC6</accession>
<gene>
    <name evidence="10" type="ORF">EDC65_1022</name>
</gene>
<dbReference type="AlphaFoldDB" id="A0A3N1MFC6"/>
<dbReference type="Pfam" id="PF00005">
    <property type="entry name" value="ABC_tran"/>
    <property type="match status" value="1"/>
</dbReference>
<dbReference type="InterPro" id="IPR043428">
    <property type="entry name" value="LivM-like"/>
</dbReference>
<evidence type="ECO:0000256" key="2">
    <source>
        <dbReference type="ARBA" id="ARBA00022475"/>
    </source>
</evidence>
<evidence type="ECO:0000256" key="3">
    <source>
        <dbReference type="ARBA" id="ARBA00022692"/>
    </source>
</evidence>
<evidence type="ECO:0000256" key="5">
    <source>
        <dbReference type="ARBA" id="ARBA00022840"/>
    </source>
</evidence>
<evidence type="ECO:0000256" key="6">
    <source>
        <dbReference type="ARBA" id="ARBA00022989"/>
    </source>
</evidence>
<dbReference type="InterPro" id="IPR027417">
    <property type="entry name" value="P-loop_NTPase"/>
</dbReference>
<feature type="transmembrane region" description="Helical" evidence="8">
    <location>
        <begin position="61"/>
        <end position="80"/>
    </location>
</feature>
<dbReference type="Gene3D" id="3.40.50.300">
    <property type="entry name" value="P-loop containing nucleotide triphosphate hydrolases"/>
    <property type="match status" value="1"/>
</dbReference>
<dbReference type="GO" id="GO:0005886">
    <property type="term" value="C:plasma membrane"/>
    <property type="evidence" value="ECO:0007669"/>
    <property type="project" value="UniProtKB-SubCell"/>
</dbReference>
<evidence type="ECO:0000313" key="10">
    <source>
        <dbReference type="EMBL" id="ROQ01835.1"/>
    </source>
</evidence>
<evidence type="ECO:0000256" key="7">
    <source>
        <dbReference type="ARBA" id="ARBA00023136"/>
    </source>
</evidence>
<dbReference type="InterPro" id="IPR003593">
    <property type="entry name" value="AAA+_ATPase"/>
</dbReference>
<dbReference type="Proteomes" id="UP000278222">
    <property type="component" value="Unassembled WGS sequence"/>
</dbReference>
<dbReference type="PANTHER" id="PTHR30482:SF20">
    <property type="entry name" value="HIGH-AFFINITY BRANCHED-CHAIN AMINO ACID TRANSPORT SYSTEM PERMEASE PROTEIN LIVM"/>
    <property type="match status" value="1"/>
</dbReference>
<comment type="caution">
    <text evidence="10">The sequence shown here is derived from an EMBL/GenBank/DDBJ whole genome shotgun (WGS) entry which is preliminary data.</text>
</comment>
<comment type="subcellular location">
    <subcellularLocation>
        <location evidence="1">Cell membrane</location>
        <topology evidence="1">Multi-pass membrane protein</topology>
    </subcellularLocation>
</comment>
<dbReference type="GO" id="GO:0015658">
    <property type="term" value="F:branched-chain amino acid transmembrane transporter activity"/>
    <property type="evidence" value="ECO:0007669"/>
    <property type="project" value="InterPro"/>
</dbReference>
<protein>
    <submittedName>
        <fullName evidence="10">Amino acid/amide ABC transporter membrane protein 2 (HAAT family) /amino acid/amide ABC transporter ATP-binding protein 1 (HAAT family)</fullName>
    </submittedName>
</protein>
<dbReference type="Pfam" id="PF02653">
    <property type="entry name" value="BPD_transp_2"/>
    <property type="match status" value="1"/>
</dbReference>
<keyword evidence="4" id="KW-0547">Nucleotide-binding</keyword>
<keyword evidence="7 8" id="KW-0472">Membrane</keyword>
<dbReference type="CDD" id="cd06581">
    <property type="entry name" value="TM_PBP1_LivM_like"/>
    <property type="match status" value="1"/>
</dbReference>
<evidence type="ECO:0000256" key="8">
    <source>
        <dbReference type="SAM" id="Phobius"/>
    </source>
</evidence>
<feature type="transmembrane region" description="Helical" evidence="8">
    <location>
        <begin position="183"/>
        <end position="206"/>
    </location>
</feature>
<dbReference type="SUPFAM" id="SSF52540">
    <property type="entry name" value="P-loop containing nucleoside triphosphate hydrolases"/>
    <property type="match status" value="1"/>
</dbReference>
<dbReference type="RefSeq" id="WP_123688559.1">
    <property type="nucleotide sequence ID" value="NZ_AP019700.1"/>
</dbReference>
<evidence type="ECO:0000313" key="11">
    <source>
        <dbReference type="Proteomes" id="UP000278222"/>
    </source>
</evidence>